<dbReference type="GO" id="GO:0032301">
    <property type="term" value="C:MutSalpha complex"/>
    <property type="evidence" value="ECO:0007669"/>
    <property type="project" value="TreeGrafter"/>
</dbReference>
<dbReference type="InterPro" id="IPR000432">
    <property type="entry name" value="DNA_mismatch_repair_MutS_C"/>
</dbReference>
<dbReference type="EMBL" id="MN738915">
    <property type="protein sequence ID" value="QHT31107.1"/>
    <property type="molecule type" value="Genomic_DNA"/>
</dbReference>
<comment type="similarity">
    <text evidence="1">Belongs to the DNA mismatch repair MutS family.</text>
</comment>
<dbReference type="PANTHER" id="PTHR11361:SF148">
    <property type="entry name" value="DNA MISMATCH REPAIR PROTEIN MSH6"/>
    <property type="match status" value="1"/>
</dbReference>
<keyword evidence="3" id="KW-0227">DNA damage</keyword>
<proteinExistence type="inferred from homology"/>
<dbReference type="Pfam" id="PF00488">
    <property type="entry name" value="MutS_V"/>
    <property type="match status" value="1"/>
</dbReference>
<keyword evidence="2" id="KW-0547">Nucleotide-binding</keyword>
<reference evidence="8" key="1">
    <citation type="journal article" date="2020" name="Nature">
        <title>Giant virus diversity and host interactions through global metagenomics.</title>
        <authorList>
            <person name="Schulz F."/>
            <person name="Roux S."/>
            <person name="Paez-Espino D."/>
            <person name="Jungbluth S."/>
            <person name="Walsh D.A."/>
            <person name="Denef V.J."/>
            <person name="McMahon K.D."/>
            <person name="Konstantinidis K.T."/>
            <person name="Eloe-Fadrosh E.A."/>
            <person name="Kyrpides N.C."/>
            <person name="Woyke T."/>
        </authorList>
    </citation>
    <scope>NUCLEOTIDE SEQUENCE</scope>
    <source>
        <strain evidence="8">GVMAG-M-3300009155-2</strain>
    </source>
</reference>
<evidence type="ECO:0000259" key="6">
    <source>
        <dbReference type="SMART" id="SM00533"/>
    </source>
</evidence>
<dbReference type="GO" id="GO:0006298">
    <property type="term" value="P:mismatch repair"/>
    <property type="evidence" value="ECO:0007669"/>
    <property type="project" value="InterPro"/>
</dbReference>
<sequence>MALIKEYFDLTTKYNRDYGDNIILLMQVGSFFEVYGMKNKNVITGSKILDFSQICELNVVEKNVCIGKENVVMAGFKDIQIEKYIRKIQDAGYTAIVYTQDESVKNTTRSLAGIFSPGTYFSNESSRLTNNITCIWIDLINNTILLKGKFVVVGISNIDIYTGKTSIFQFKESYINNPTTYDELERFISIYSPTEVIIIYNLPEKEVDDVINYANIRCKSIHRFNILLDSELQSQFIKRAKNCEKQSYQKEILNRFYNVNYYDTYIQNFYENNIATQGLCFLLDFVYQHNPHLVNRIAEPVFENCSDRLILANHSLKQLNIIDEDSYGGKYSSVLKMLNECLTPMGKRKFAYKFLNPTTNIGYLQKEYNITEYAINNCEKYNELFRDNLSNIKDISKWKRLILLKKISPKSIHNLYNNILIIQNIHNIVSKDNTIIEYFHSLSNQFENIGEFCEIITQFIDKHIITDIAIQFDQLQNFECNFIKPGVDSVLDSKSELLKNSEEKLESIRNYFSSLLENKEKKTAKNNDFVKIHETEKNNFTLISTNRRCKLLQEMLPTEITQVKLFYTSFLNEKTEFDFKISKSTFKFEKQSASNNSIDDEQIKVLCKNISNIKVTLKDVILSVYNNFLQKFEEYQEKLDYIIEFITAIDLLYCKMTIAQKYNFCKPRIVESDKSFVSAKGLRHCLIEKIQSNELYVTNDITLGNDGVDGILLYGTNAVGKTSFIKAIGISIIMAQAGLYVPSEEFVYKPYNYIFTRILGNDNIFKGLSTFSVEMSELRNILRMADNNSLVLGDELCSGTENVSAISIFVAGIQHLYKSKSSFIFATHLHEIVNYDEITSLESIVLKHMEVVYDLEKEMLIYDRKLKDGPGNNIYGLEVCKSLSLPIEFLNAAYEIRMKYHPTAGSFLSLKTSHYNNNKIISLCEKCGKNMGTDVHHLQHQNEADDDGIIRKQNLTFHKNNLANLLTLCEMCHIEIHKKKTQHKKVKTTKGYIIQEIN</sequence>
<dbReference type="InterPro" id="IPR003615">
    <property type="entry name" value="HNH_nuc"/>
</dbReference>
<dbReference type="InterPro" id="IPR045076">
    <property type="entry name" value="MutS"/>
</dbReference>
<dbReference type="Gene3D" id="1.10.1420.10">
    <property type="match status" value="2"/>
</dbReference>
<dbReference type="Pfam" id="PF01624">
    <property type="entry name" value="MutS_I"/>
    <property type="match status" value="1"/>
</dbReference>
<accession>A0A6C0EQ10</accession>
<feature type="domain" description="DNA mismatch repair proteins mutS family" evidence="7">
    <location>
        <begin position="708"/>
        <end position="898"/>
    </location>
</feature>
<evidence type="ECO:0000256" key="5">
    <source>
        <dbReference type="ARBA" id="ARBA00023125"/>
    </source>
</evidence>
<dbReference type="InterPro" id="IPR036187">
    <property type="entry name" value="DNA_mismatch_repair_MutS_sf"/>
</dbReference>
<evidence type="ECO:0008006" key="9">
    <source>
        <dbReference type="Google" id="ProtNLM"/>
    </source>
</evidence>
<keyword evidence="5" id="KW-0238">DNA-binding</keyword>
<dbReference type="InterPro" id="IPR017261">
    <property type="entry name" value="DNA_mismatch_repair_MutS/MSH"/>
</dbReference>
<keyword evidence="4" id="KW-0067">ATP-binding</keyword>
<dbReference type="GO" id="GO:0005524">
    <property type="term" value="F:ATP binding"/>
    <property type="evidence" value="ECO:0007669"/>
    <property type="project" value="UniProtKB-KW"/>
</dbReference>
<evidence type="ECO:0000256" key="1">
    <source>
        <dbReference type="ARBA" id="ARBA00006271"/>
    </source>
</evidence>
<dbReference type="Gene3D" id="3.40.50.300">
    <property type="entry name" value="P-loop containing nucleotide triphosphate hydrolases"/>
    <property type="match status" value="1"/>
</dbReference>
<organism evidence="8">
    <name type="scientific">viral metagenome</name>
    <dbReference type="NCBI Taxonomy" id="1070528"/>
    <lineage>
        <taxon>unclassified sequences</taxon>
        <taxon>metagenomes</taxon>
        <taxon>organismal metagenomes</taxon>
    </lineage>
</organism>
<dbReference type="SMART" id="SM00533">
    <property type="entry name" value="MUTSd"/>
    <property type="match status" value="1"/>
</dbReference>
<dbReference type="InterPro" id="IPR007695">
    <property type="entry name" value="DNA_mismatch_repair_MutS-lik_N"/>
</dbReference>
<dbReference type="SUPFAM" id="SSF48334">
    <property type="entry name" value="DNA repair protein MutS, domain III"/>
    <property type="match status" value="1"/>
</dbReference>
<dbReference type="PIRSF" id="PIRSF037677">
    <property type="entry name" value="DNA_mis_repair_Msh6"/>
    <property type="match status" value="1"/>
</dbReference>
<dbReference type="InterPro" id="IPR016151">
    <property type="entry name" value="DNA_mismatch_repair_MutS_N"/>
</dbReference>
<name>A0A6C0EQ10_9ZZZZ</name>
<dbReference type="SUPFAM" id="SSF53150">
    <property type="entry name" value="DNA repair protein MutS, domain II"/>
    <property type="match status" value="1"/>
</dbReference>
<dbReference type="SMART" id="SM00534">
    <property type="entry name" value="MUTSac"/>
    <property type="match status" value="1"/>
</dbReference>
<dbReference type="AlphaFoldDB" id="A0A6C0EQ10"/>
<dbReference type="InterPro" id="IPR027417">
    <property type="entry name" value="P-loop_NTPase"/>
</dbReference>
<dbReference type="Pfam" id="PF05192">
    <property type="entry name" value="MutS_III"/>
    <property type="match status" value="1"/>
</dbReference>
<feature type="domain" description="DNA mismatch repair protein MutS core" evidence="6">
    <location>
        <begin position="329"/>
        <end position="690"/>
    </location>
</feature>
<dbReference type="CDD" id="cd00085">
    <property type="entry name" value="HNHc"/>
    <property type="match status" value="1"/>
</dbReference>
<dbReference type="InterPro" id="IPR007696">
    <property type="entry name" value="DNA_mismatch_repair_MutS_core"/>
</dbReference>
<dbReference type="PANTHER" id="PTHR11361">
    <property type="entry name" value="DNA MISMATCH REPAIR PROTEIN MUTS FAMILY MEMBER"/>
    <property type="match status" value="1"/>
</dbReference>
<dbReference type="SUPFAM" id="SSF52540">
    <property type="entry name" value="P-loop containing nucleoside triphosphate hydrolases"/>
    <property type="match status" value="1"/>
</dbReference>
<dbReference type="Gene3D" id="3.40.1170.10">
    <property type="entry name" value="DNA repair protein MutS, domain I"/>
    <property type="match status" value="1"/>
</dbReference>
<dbReference type="GO" id="GO:0030983">
    <property type="term" value="F:mismatched DNA binding"/>
    <property type="evidence" value="ECO:0007669"/>
    <property type="project" value="InterPro"/>
</dbReference>
<evidence type="ECO:0000256" key="4">
    <source>
        <dbReference type="ARBA" id="ARBA00022840"/>
    </source>
</evidence>
<dbReference type="SUPFAM" id="SSF55271">
    <property type="entry name" value="DNA repair protein MutS, domain I"/>
    <property type="match status" value="1"/>
</dbReference>
<evidence type="ECO:0000256" key="2">
    <source>
        <dbReference type="ARBA" id="ARBA00022741"/>
    </source>
</evidence>
<evidence type="ECO:0000256" key="3">
    <source>
        <dbReference type="ARBA" id="ARBA00022763"/>
    </source>
</evidence>
<dbReference type="InterPro" id="IPR036678">
    <property type="entry name" value="MutS_con_dom_sf"/>
</dbReference>
<evidence type="ECO:0000259" key="7">
    <source>
        <dbReference type="SMART" id="SM00534"/>
    </source>
</evidence>
<evidence type="ECO:0000313" key="8">
    <source>
        <dbReference type="EMBL" id="QHT31107.1"/>
    </source>
</evidence>
<dbReference type="GO" id="GO:0140664">
    <property type="term" value="F:ATP-dependent DNA damage sensor activity"/>
    <property type="evidence" value="ECO:0007669"/>
    <property type="project" value="InterPro"/>
</dbReference>
<protein>
    <recommendedName>
        <fullName evidence="9">DNA mismatch repair proteins mutS family domain-containing protein</fullName>
    </recommendedName>
</protein>